<dbReference type="EMBL" id="MCFE01000220">
    <property type="protein sequence ID" value="ORX93889.1"/>
    <property type="molecule type" value="Genomic_DNA"/>
</dbReference>
<dbReference type="PANTHER" id="PTHR11941:SF45">
    <property type="entry name" value="ENOYL-COA DELTA ISOMERASE 1, MITOCHONDRIAL"/>
    <property type="match status" value="1"/>
</dbReference>
<evidence type="ECO:0000313" key="1">
    <source>
        <dbReference type="EMBL" id="ORX93889.1"/>
    </source>
</evidence>
<dbReference type="InterPro" id="IPR029045">
    <property type="entry name" value="ClpP/crotonase-like_dom_sf"/>
</dbReference>
<dbReference type="SUPFAM" id="SSF52096">
    <property type="entry name" value="ClpP/crotonase"/>
    <property type="match status" value="1"/>
</dbReference>
<sequence length="286" mass="32625">MTKVGGPELIVGEIKAQPALSNQLVTTKLILEEKLAIVYIHRAPANAFSYELIKTMTETFRKIEEIKSIRTVIFTSSVDRFFSAGVDLEEFGRGKEEWLDYWRTLRSMFITIYESRLNIISAINGFAIGLGCALALASQDRYMLNGPGTIGINPVNIGIPVPIWLMQRYVELVGQRLSEKLLIMGVSLKAPEAKEIGLVDEVFENEEEMLAACIELARAKHKINELAQVETNRLLRHSFVKTFYAEEEEDVERMAYFVQLPEIKQIIQDKLEEMRSRRASRQAEHK</sequence>
<dbReference type="InParanoid" id="A0A1Y1Y7F0"/>
<dbReference type="Gene3D" id="3.90.226.10">
    <property type="entry name" value="2-enoyl-CoA Hydratase, Chain A, domain 1"/>
    <property type="match status" value="1"/>
</dbReference>
<proteinExistence type="predicted"/>
<dbReference type="GO" id="GO:0006635">
    <property type="term" value="P:fatty acid beta-oxidation"/>
    <property type="evidence" value="ECO:0007669"/>
    <property type="project" value="TreeGrafter"/>
</dbReference>
<dbReference type="AlphaFoldDB" id="A0A1Y1Y7F0"/>
<dbReference type="Pfam" id="PF00378">
    <property type="entry name" value="ECH_1"/>
    <property type="match status" value="1"/>
</dbReference>
<evidence type="ECO:0000313" key="2">
    <source>
        <dbReference type="Proteomes" id="UP000193498"/>
    </source>
</evidence>
<gene>
    <name evidence="1" type="ORF">K493DRAFT_408226</name>
</gene>
<organism evidence="1 2">
    <name type="scientific">Basidiobolus meristosporus CBS 931.73</name>
    <dbReference type="NCBI Taxonomy" id="1314790"/>
    <lineage>
        <taxon>Eukaryota</taxon>
        <taxon>Fungi</taxon>
        <taxon>Fungi incertae sedis</taxon>
        <taxon>Zoopagomycota</taxon>
        <taxon>Entomophthoromycotina</taxon>
        <taxon>Basidiobolomycetes</taxon>
        <taxon>Basidiobolales</taxon>
        <taxon>Basidiobolaceae</taxon>
        <taxon>Basidiobolus</taxon>
    </lineage>
</organism>
<accession>A0A1Y1Y7F0</accession>
<dbReference type="STRING" id="1314790.A0A1Y1Y7F0"/>
<keyword evidence="2" id="KW-1185">Reference proteome</keyword>
<name>A0A1Y1Y7F0_9FUNG</name>
<protein>
    <submittedName>
        <fullName evidence="1">ClpP/crotonase</fullName>
    </submittedName>
</protein>
<dbReference type="InterPro" id="IPR001753">
    <property type="entry name" value="Enoyl-CoA_hydra/iso"/>
</dbReference>
<dbReference type="PANTHER" id="PTHR11941">
    <property type="entry name" value="ENOYL-COA HYDRATASE-RELATED"/>
    <property type="match status" value="1"/>
</dbReference>
<comment type="caution">
    <text evidence="1">The sequence shown here is derived from an EMBL/GenBank/DDBJ whole genome shotgun (WGS) entry which is preliminary data.</text>
</comment>
<dbReference type="OrthoDB" id="410701at2759"/>
<reference evidence="1 2" key="1">
    <citation type="submission" date="2016-07" db="EMBL/GenBank/DDBJ databases">
        <title>Pervasive Adenine N6-methylation of Active Genes in Fungi.</title>
        <authorList>
            <consortium name="DOE Joint Genome Institute"/>
            <person name="Mondo S.J."/>
            <person name="Dannebaum R.O."/>
            <person name="Kuo R.C."/>
            <person name="Labutti K."/>
            <person name="Haridas S."/>
            <person name="Kuo A."/>
            <person name="Salamov A."/>
            <person name="Ahrendt S.R."/>
            <person name="Lipzen A."/>
            <person name="Sullivan W."/>
            <person name="Andreopoulos W.B."/>
            <person name="Clum A."/>
            <person name="Lindquist E."/>
            <person name="Daum C."/>
            <person name="Ramamoorthy G.K."/>
            <person name="Gryganskyi A."/>
            <person name="Culley D."/>
            <person name="Magnuson J.K."/>
            <person name="James T.Y."/>
            <person name="O'Malley M.A."/>
            <person name="Stajich J.E."/>
            <person name="Spatafora J.W."/>
            <person name="Visel A."/>
            <person name="Grigoriev I.V."/>
        </authorList>
    </citation>
    <scope>NUCLEOTIDE SEQUENCE [LARGE SCALE GENOMIC DNA]</scope>
    <source>
        <strain evidence="1 2">CBS 931.73</strain>
    </source>
</reference>
<dbReference type="Proteomes" id="UP000193498">
    <property type="component" value="Unassembled WGS sequence"/>
</dbReference>
<dbReference type="GO" id="GO:0005739">
    <property type="term" value="C:mitochondrion"/>
    <property type="evidence" value="ECO:0007669"/>
    <property type="project" value="TreeGrafter"/>
</dbReference>
<dbReference type="CDD" id="cd06558">
    <property type="entry name" value="crotonase-like"/>
    <property type="match status" value="1"/>
</dbReference>